<dbReference type="SUPFAM" id="SSF47240">
    <property type="entry name" value="Ferritin-like"/>
    <property type="match status" value="1"/>
</dbReference>
<dbReference type="Pfam" id="PF14530">
    <property type="entry name" value="DUF4439"/>
    <property type="match status" value="1"/>
</dbReference>
<feature type="domain" description="DUF4439" evidence="2">
    <location>
        <begin position="7"/>
        <end position="135"/>
    </location>
</feature>
<dbReference type="EMBL" id="JACHMP010000001">
    <property type="protein sequence ID" value="MBB5818832.1"/>
    <property type="molecule type" value="Genomic_DNA"/>
</dbReference>
<dbReference type="CDD" id="cd00657">
    <property type="entry name" value="Ferritin_like"/>
    <property type="match status" value="1"/>
</dbReference>
<sequence length="154" mass="15971">MSAAGGLDTALAAEHAAVYAYGVIAARTTGRLRVTATAAFNAHRARRDRLREMIIAAGGTPAEPTAVYRLPVTPTGETQAVELAVLVERGVTAAYLELTASADAAVRELAALAMQECVVRAYELRPEIDAFPGMPRAAPTPTPAPTPTSATTPS</sequence>
<evidence type="ECO:0000313" key="4">
    <source>
        <dbReference type="Proteomes" id="UP000540685"/>
    </source>
</evidence>
<dbReference type="Gene3D" id="1.20.1260.10">
    <property type="match status" value="1"/>
</dbReference>
<proteinExistence type="predicted"/>
<dbReference type="Proteomes" id="UP000540685">
    <property type="component" value="Unassembled WGS sequence"/>
</dbReference>
<feature type="region of interest" description="Disordered" evidence="1">
    <location>
        <begin position="130"/>
        <end position="154"/>
    </location>
</feature>
<comment type="caution">
    <text evidence="3">The sequence shown here is derived from an EMBL/GenBank/DDBJ whole genome shotgun (WGS) entry which is preliminary data.</text>
</comment>
<dbReference type="InterPro" id="IPR012347">
    <property type="entry name" value="Ferritin-like"/>
</dbReference>
<evidence type="ECO:0000256" key="1">
    <source>
        <dbReference type="SAM" id="MobiDB-lite"/>
    </source>
</evidence>
<keyword evidence="4" id="KW-1185">Reference proteome</keyword>
<evidence type="ECO:0000259" key="2">
    <source>
        <dbReference type="Pfam" id="PF14530"/>
    </source>
</evidence>
<dbReference type="InterPro" id="IPR029447">
    <property type="entry name" value="DUF4439"/>
</dbReference>
<name>A0A7W9MFA2_9ACTN</name>
<organism evidence="3 4">
    <name type="scientific">Streptosporangium becharense</name>
    <dbReference type="NCBI Taxonomy" id="1816182"/>
    <lineage>
        <taxon>Bacteria</taxon>
        <taxon>Bacillati</taxon>
        <taxon>Actinomycetota</taxon>
        <taxon>Actinomycetes</taxon>
        <taxon>Streptosporangiales</taxon>
        <taxon>Streptosporangiaceae</taxon>
        <taxon>Streptosporangium</taxon>
    </lineage>
</organism>
<dbReference type="AlphaFoldDB" id="A0A7W9MFA2"/>
<evidence type="ECO:0000313" key="3">
    <source>
        <dbReference type="EMBL" id="MBB5818832.1"/>
    </source>
</evidence>
<protein>
    <recommendedName>
        <fullName evidence="2">DUF4439 domain-containing protein</fullName>
    </recommendedName>
</protein>
<gene>
    <name evidence="3" type="ORF">F4562_001894</name>
</gene>
<accession>A0A7W9MFA2</accession>
<dbReference type="RefSeq" id="WP_184542642.1">
    <property type="nucleotide sequence ID" value="NZ_JACHMP010000001.1"/>
</dbReference>
<reference evidence="3 4" key="1">
    <citation type="submission" date="2020-08" db="EMBL/GenBank/DDBJ databases">
        <title>Sequencing the genomes of 1000 actinobacteria strains.</title>
        <authorList>
            <person name="Klenk H.-P."/>
        </authorList>
    </citation>
    <scope>NUCLEOTIDE SEQUENCE [LARGE SCALE GENOMIC DNA]</scope>
    <source>
        <strain evidence="3 4">DSM 46887</strain>
    </source>
</reference>
<dbReference type="InterPro" id="IPR009078">
    <property type="entry name" value="Ferritin-like_SF"/>
</dbReference>